<proteinExistence type="predicted"/>
<dbReference type="PROSITE" id="PS51257">
    <property type="entry name" value="PROKAR_LIPOPROTEIN"/>
    <property type="match status" value="1"/>
</dbReference>
<evidence type="ECO:0000313" key="3">
    <source>
        <dbReference type="Proteomes" id="UP000248614"/>
    </source>
</evidence>
<reference evidence="2 3" key="1">
    <citation type="submission" date="2017-08" db="EMBL/GenBank/DDBJ databases">
        <title>Infants hospitalized years apart are colonized by the same room-sourced microbial strains.</title>
        <authorList>
            <person name="Brooks B."/>
            <person name="Olm M.R."/>
            <person name="Firek B.A."/>
            <person name="Baker R."/>
            <person name="Thomas B.C."/>
            <person name="Morowitz M.J."/>
            <person name="Banfield J.F."/>
        </authorList>
    </citation>
    <scope>NUCLEOTIDE SEQUENCE [LARGE SCALE GENOMIC DNA]</scope>
    <source>
        <strain evidence="2">S2_018_000_R3_110</strain>
    </source>
</reference>
<sequence>MTLLRILALGTAIGLAGCAGTPNRGVESVHQPVVTRSAYSFDVAAGPTGLAPGERARLAGWLEAMRLRYGDEIGIDDGGSGDGAVRADVAAEAARVGLLLADTVPPTPGAVAPGTVRIVVSRMAASVPGCPDNSRTYQPNFGAHTSSDFGCATNSNLAAMIARPGDLVLGRGNADTTDTMVNTKAVGALRRAVPSGNGGQVSSSVGSAGSGGGNK</sequence>
<dbReference type="Proteomes" id="UP000248614">
    <property type="component" value="Unassembled WGS sequence"/>
</dbReference>
<dbReference type="InterPro" id="IPR019027">
    <property type="entry name" value="Pilus_biogenesis_CpaD-related"/>
</dbReference>
<dbReference type="AlphaFoldDB" id="A0A2W4ZBX0"/>
<name>A0A2W4ZBX0_9SPHN</name>
<evidence type="ECO:0000256" key="1">
    <source>
        <dbReference type="SAM" id="MobiDB-lite"/>
    </source>
</evidence>
<gene>
    <name evidence="2" type="ORF">DI632_09160</name>
</gene>
<feature type="region of interest" description="Disordered" evidence="1">
    <location>
        <begin position="192"/>
        <end position="215"/>
    </location>
</feature>
<dbReference type="Pfam" id="PF09476">
    <property type="entry name" value="Pilus_CpaD"/>
    <property type="match status" value="1"/>
</dbReference>
<dbReference type="EMBL" id="QFNF01000020">
    <property type="protein sequence ID" value="PZO77409.1"/>
    <property type="molecule type" value="Genomic_DNA"/>
</dbReference>
<protein>
    <submittedName>
        <fullName evidence="2">Pilus assembly protein CpaD</fullName>
    </submittedName>
</protein>
<accession>A0A2W4ZBX0</accession>
<organism evidence="2 3">
    <name type="scientific">Sphingomonas hengshuiensis</name>
    <dbReference type="NCBI Taxonomy" id="1609977"/>
    <lineage>
        <taxon>Bacteria</taxon>
        <taxon>Pseudomonadati</taxon>
        <taxon>Pseudomonadota</taxon>
        <taxon>Alphaproteobacteria</taxon>
        <taxon>Sphingomonadales</taxon>
        <taxon>Sphingomonadaceae</taxon>
        <taxon>Sphingomonas</taxon>
    </lineage>
</organism>
<evidence type="ECO:0000313" key="2">
    <source>
        <dbReference type="EMBL" id="PZO77409.1"/>
    </source>
</evidence>
<comment type="caution">
    <text evidence="2">The sequence shown here is derived from an EMBL/GenBank/DDBJ whole genome shotgun (WGS) entry which is preliminary data.</text>
</comment>